<dbReference type="Proteomes" id="UP001164761">
    <property type="component" value="Chromosome"/>
</dbReference>
<dbReference type="InterPro" id="IPR002114">
    <property type="entry name" value="PTS_HPr_Ser_P_site"/>
</dbReference>
<dbReference type="InterPro" id="IPR035895">
    <property type="entry name" value="HPr-like_sf"/>
</dbReference>
<dbReference type="PROSITE" id="PS00589">
    <property type="entry name" value="PTS_HPR_SER"/>
    <property type="match status" value="1"/>
</dbReference>
<evidence type="ECO:0000313" key="6">
    <source>
        <dbReference type="Proteomes" id="UP001164761"/>
    </source>
</evidence>
<keyword evidence="6" id="KW-1185">Reference proteome</keyword>
<sequence>MVERSLRIELAQGLAARPAAEFVKLASSYASSVRLGKNGQFIDAKSILGVMSMALSHGDEVTLQVDGSDEQEAVAKLSAFLGESVQ</sequence>
<dbReference type="PANTHER" id="PTHR33705">
    <property type="entry name" value="PHOSPHOCARRIER PROTEIN HPR"/>
    <property type="match status" value="1"/>
</dbReference>
<dbReference type="PRINTS" id="PR00107">
    <property type="entry name" value="PHOSPHOCPHPR"/>
</dbReference>
<dbReference type="EMBL" id="CP104067">
    <property type="protein sequence ID" value="WAH43613.1"/>
    <property type="molecule type" value="Genomic_DNA"/>
</dbReference>
<reference evidence="5" key="1">
    <citation type="submission" date="2022-08" db="EMBL/GenBank/DDBJ databases">
        <title>Alicyclobacillus fastidiosus DSM 17978, complete genome.</title>
        <authorList>
            <person name="Wang Q."/>
            <person name="Cai R."/>
            <person name="Wang Z."/>
        </authorList>
    </citation>
    <scope>NUCLEOTIDE SEQUENCE</scope>
    <source>
        <strain evidence="5">DSM 17978</strain>
    </source>
</reference>
<dbReference type="InterPro" id="IPR000032">
    <property type="entry name" value="HPr-like"/>
</dbReference>
<dbReference type="RefSeq" id="WP_268007492.1">
    <property type="nucleotide sequence ID" value="NZ_BSUT01000001.1"/>
</dbReference>
<dbReference type="Gene3D" id="3.30.1340.10">
    <property type="entry name" value="HPr-like"/>
    <property type="match status" value="1"/>
</dbReference>
<evidence type="ECO:0000256" key="1">
    <source>
        <dbReference type="ARBA" id="ARBA00004496"/>
    </source>
</evidence>
<dbReference type="SUPFAM" id="SSF55594">
    <property type="entry name" value="HPr-like"/>
    <property type="match status" value="1"/>
</dbReference>
<evidence type="ECO:0000259" key="4">
    <source>
        <dbReference type="PROSITE" id="PS51350"/>
    </source>
</evidence>
<dbReference type="NCBIfam" id="TIGR01003">
    <property type="entry name" value="PTS_HPr_family"/>
    <property type="match status" value="1"/>
</dbReference>
<dbReference type="InterPro" id="IPR050399">
    <property type="entry name" value="HPr"/>
</dbReference>
<name>A0ABY6ZL34_9BACL</name>
<evidence type="ECO:0000256" key="2">
    <source>
        <dbReference type="ARBA" id="ARBA00022490"/>
    </source>
</evidence>
<dbReference type="PANTHER" id="PTHR33705:SF2">
    <property type="entry name" value="PHOSPHOCARRIER PROTEIN NPR"/>
    <property type="match status" value="1"/>
</dbReference>
<dbReference type="CDD" id="cd00367">
    <property type="entry name" value="PTS-HPr_like"/>
    <property type="match status" value="1"/>
</dbReference>
<evidence type="ECO:0000256" key="3">
    <source>
        <dbReference type="ARBA" id="ARBA00022683"/>
    </source>
</evidence>
<gene>
    <name evidence="5" type="ORF">NZD89_09630</name>
</gene>
<comment type="subcellular location">
    <subcellularLocation>
        <location evidence="1">Cytoplasm</location>
    </subcellularLocation>
</comment>
<organism evidence="5 6">
    <name type="scientific">Alicyclobacillus fastidiosus</name>
    <dbReference type="NCBI Taxonomy" id="392011"/>
    <lineage>
        <taxon>Bacteria</taxon>
        <taxon>Bacillati</taxon>
        <taxon>Bacillota</taxon>
        <taxon>Bacilli</taxon>
        <taxon>Bacillales</taxon>
        <taxon>Alicyclobacillaceae</taxon>
        <taxon>Alicyclobacillus</taxon>
    </lineage>
</organism>
<feature type="domain" description="HPr" evidence="4">
    <location>
        <begin position="1"/>
        <end position="86"/>
    </location>
</feature>
<evidence type="ECO:0000313" key="5">
    <source>
        <dbReference type="EMBL" id="WAH43613.1"/>
    </source>
</evidence>
<keyword evidence="3" id="KW-0598">Phosphotransferase system</keyword>
<protein>
    <submittedName>
        <fullName evidence="5">HPr family phosphocarrier protein</fullName>
    </submittedName>
</protein>
<proteinExistence type="predicted"/>
<dbReference type="Pfam" id="PF00381">
    <property type="entry name" value="PTS-HPr"/>
    <property type="match status" value="1"/>
</dbReference>
<dbReference type="PROSITE" id="PS51350">
    <property type="entry name" value="PTS_HPR_DOM"/>
    <property type="match status" value="1"/>
</dbReference>
<accession>A0ABY6ZL34</accession>
<keyword evidence="2" id="KW-0963">Cytoplasm</keyword>